<dbReference type="Pfam" id="PF02585">
    <property type="entry name" value="PIG-L"/>
    <property type="match status" value="1"/>
</dbReference>
<organism evidence="5 6">
    <name type="scientific">Mycobacterium intermedium</name>
    <dbReference type="NCBI Taxonomy" id="28445"/>
    <lineage>
        <taxon>Bacteria</taxon>
        <taxon>Bacillati</taxon>
        <taxon>Actinomycetota</taxon>
        <taxon>Actinomycetes</taxon>
        <taxon>Mycobacteriales</taxon>
        <taxon>Mycobacteriaceae</taxon>
        <taxon>Mycobacterium</taxon>
        <taxon>Mycobacterium simiae complex</taxon>
    </lineage>
</organism>
<dbReference type="HAMAP" id="MF_01696">
    <property type="entry name" value="MshB"/>
    <property type="match status" value="1"/>
</dbReference>
<comment type="similarity">
    <text evidence="4">Belongs to the MshB deacetylase family.</text>
</comment>
<dbReference type="EC" id="3.5.1.103" evidence="4"/>
<comment type="caution">
    <text evidence="5">The sequence shown here is derived from an EMBL/GenBank/DDBJ whole genome shotgun (WGS) entry which is preliminary data.</text>
</comment>
<evidence type="ECO:0000313" key="6">
    <source>
        <dbReference type="Proteomes" id="UP000192739"/>
    </source>
</evidence>
<dbReference type="InterPro" id="IPR003737">
    <property type="entry name" value="GlcNAc_PI_deacetylase-related"/>
</dbReference>
<dbReference type="GO" id="GO:0008270">
    <property type="term" value="F:zinc ion binding"/>
    <property type="evidence" value="ECO:0007669"/>
    <property type="project" value="UniProtKB-UniRule"/>
</dbReference>
<proteinExistence type="inferred from homology"/>
<dbReference type="EMBL" id="MVHT01000056">
    <property type="protein sequence ID" value="ORA99901.1"/>
    <property type="molecule type" value="Genomic_DNA"/>
</dbReference>
<name>A0A1E3SDA2_MYCIE</name>
<comment type="function">
    <text evidence="4">Catalyzes the deacetylation of 1D-myo-inositol 2-acetamido-2-deoxy-alpha-D-glucopyranoside (GlcNAc-Ins) in the mycothiol biosynthesis pathway.</text>
</comment>
<evidence type="ECO:0000313" key="5">
    <source>
        <dbReference type="EMBL" id="ORA99901.1"/>
    </source>
</evidence>
<feature type="binding site" evidence="4">
    <location>
        <position position="13"/>
    </location>
    <ligand>
        <name>Zn(2+)</name>
        <dbReference type="ChEBI" id="CHEBI:29105"/>
    </ligand>
</feature>
<reference evidence="5 6" key="1">
    <citation type="submission" date="2017-02" db="EMBL/GenBank/DDBJ databases">
        <title>The new phylogeny of genus Mycobacterium.</title>
        <authorList>
            <person name="Tortoli E."/>
            <person name="Trovato A."/>
            <person name="Cirillo D.M."/>
        </authorList>
    </citation>
    <scope>NUCLEOTIDE SEQUENCE [LARGE SCALE GENOMIC DNA]</scope>
    <source>
        <strain evidence="5 6">DSM 44049</strain>
    </source>
</reference>
<evidence type="ECO:0000256" key="2">
    <source>
        <dbReference type="ARBA" id="ARBA00022801"/>
    </source>
</evidence>
<keyword evidence="1 4" id="KW-0479">Metal-binding</keyword>
<dbReference type="AlphaFoldDB" id="A0A1E3SDA2"/>
<dbReference type="Gene3D" id="3.40.50.10320">
    <property type="entry name" value="LmbE-like"/>
    <property type="match status" value="1"/>
</dbReference>
<comment type="cofactor">
    <cofactor evidence="4">
        <name>Zn(2+)</name>
        <dbReference type="ChEBI" id="CHEBI:29105"/>
    </cofactor>
    <text evidence="4">Binds 1 zinc ion per subunit.</text>
</comment>
<keyword evidence="6" id="KW-1185">Reference proteome</keyword>
<dbReference type="OrthoDB" id="158614at2"/>
<gene>
    <name evidence="4" type="primary">mshB</name>
    <name evidence="5" type="ORF">BST27_19040</name>
</gene>
<evidence type="ECO:0000256" key="3">
    <source>
        <dbReference type="ARBA" id="ARBA00022833"/>
    </source>
</evidence>
<dbReference type="SUPFAM" id="SSF102588">
    <property type="entry name" value="LmbE-like"/>
    <property type="match status" value="1"/>
</dbReference>
<dbReference type="PANTHER" id="PTHR12993:SF26">
    <property type="entry name" value="1D-MYO-INOSITOL 2-ACETAMIDO-2-DEOXY-ALPHA-D-GLUCOPYRANOSIDE DEACETYLASE"/>
    <property type="match status" value="1"/>
</dbReference>
<dbReference type="InterPro" id="IPR017810">
    <property type="entry name" value="Mycothiol_biosynthesis_MshB"/>
</dbReference>
<comment type="catalytic activity">
    <reaction evidence="4">
        <text>1D-myo-inositol 2-acetamido-2-deoxy-alpha-D-glucopyranoside + H2O = 1D-myo-inositol 2-amino-2-deoxy-alpha-D-glucopyranoside + acetate</text>
        <dbReference type="Rhea" id="RHEA:26180"/>
        <dbReference type="ChEBI" id="CHEBI:15377"/>
        <dbReference type="ChEBI" id="CHEBI:30089"/>
        <dbReference type="ChEBI" id="CHEBI:52442"/>
        <dbReference type="ChEBI" id="CHEBI:58886"/>
        <dbReference type="EC" id="3.5.1.103"/>
    </reaction>
</comment>
<sequence length="301" mass="31633">MSETPRLLFVHAHPDDESLSTGATIAHYAARGATVRVVTCTLGEEGEVIGDQWALLAADHADQLGGYRIGELTAALRALGVSGPHYLGGAGRWRDSGMAGTEPRSRRRFVDADEREAVGELVAIIREMRPHVVVTYDPAGGYGHPDHIRTHEVTTAAVAAAASEGADHPGEPWAVPKFYWTVFGRSAMIAGAQALTADDLLPQWTVPAPEEIPFGYSDDSIDAVVEADAAAHAAKVAALAAHATQVLVGPTGRACALSNNWALPISRAEHYVLASGSAGDRDQRGWETDLLAGLGIPDVGA</sequence>
<feature type="binding site" evidence="4">
    <location>
        <position position="16"/>
    </location>
    <ligand>
        <name>Zn(2+)</name>
        <dbReference type="ChEBI" id="CHEBI:29105"/>
    </ligand>
</feature>
<keyword evidence="3 4" id="KW-0862">Zinc</keyword>
<feature type="binding site" evidence="4">
    <location>
        <position position="147"/>
    </location>
    <ligand>
        <name>Zn(2+)</name>
        <dbReference type="ChEBI" id="CHEBI:29105"/>
    </ligand>
</feature>
<dbReference type="GO" id="GO:0010125">
    <property type="term" value="P:mycothiol biosynthetic process"/>
    <property type="evidence" value="ECO:0007669"/>
    <property type="project" value="UniProtKB-UniRule"/>
</dbReference>
<dbReference type="Proteomes" id="UP000192739">
    <property type="component" value="Unassembled WGS sequence"/>
</dbReference>
<dbReference type="NCBIfam" id="TIGR03445">
    <property type="entry name" value="mycothiol_MshB"/>
    <property type="match status" value="1"/>
</dbReference>
<dbReference type="InterPro" id="IPR024078">
    <property type="entry name" value="LmbE-like_dom_sf"/>
</dbReference>
<dbReference type="GO" id="GO:0035595">
    <property type="term" value="F:N-acetylglucosaminylinositol deacetylase activity"/>
    <property type="evidence" value="ECO:0007669"/>
    <property type="project" value="UniProtKB-EC"/>
</dbReference>
<evidence type="ECO:0000256" key="4">
    <source>
        <dbReference type="HAMAP-Rule" id="MF_01696"/>
    </source>
</evidence>
<evidence type="ECO:0000256" key="1">
    <source>
        <dbReference type="ARBA" id="ARBA00022723"/>
    </source>
</evidence>
<dbReference type="STRING" id="28445.BHQ20_14370"/>
<dbReference type="RefSeq" id="WP_069419820.1">
    <property type="nucleotide sequence ID" value="NZ_CBCRZH010000053.1"/>
</dbReference>
<keyword evidence="2 4" id="KW-0378">Hydrolase</keyword>
<dbReference type="PANTHER" id="PTHR12993">
    <property type="entry name" value="N-ACETYLGLUCOSAMINYL-PHOSPHATIDYLINOSITOL DE-N-ACETYLASE-RELATED"/>
    <property type="match status" value="1"/>
</dbReference>
<accession>A0A1E3SDA2</accession>
<protein>
    <recommendedName>
        <fullName evidence="4">1D-myo-inositol 2-acetamido-2-deoxy-alpha-D-glucopyranoside deacetylase</fullName>
        <shortName evidence="4">GlcNAc-Ins deacetylase</shortName>
        <ecNumber evidence="4">3.5.1.103</ecNumber>
    </recommendedName>
    <alternativeName>
        <fullName evidence="4">N-acetyl-1-D-myo-inositol-2-amino-2-deoxy-alpha-D-glucopyranoside deacetylase</fullName>
    </alternativeName>
</protein>